<proteinExistence type="predicted"/>
<gene>
    <name evidence="2" type="ORF">GLOIN_2v1507558</name>
</gene>
<dbReference type="VEuPathDB" id="FungiDB:RhiirFUN_017494"/>
<dbReference type="GO" id="GO:0004672">
    <property type="term" value="F:protein kinase activity"/>
    <property type="evidence" value="ECO:0007669"/>
    <property type="project" value="InterPro"/>
</dbReference>
<reference evidence="2 3" key="1">
    <citation type="journal article" date="2013" name="Proc. Natl. Acad. Sci. U.S.A.">
        <title>Genome of an arbuscular mycorrhizal fungus provides insight into the oldest plant symbiosis.</title>
        <authorList>
            <person name="Tisserant E."/>
            <person name="Malbreil M."/>
            <person name="Kuo A."/>
            <person name="Kohler A."/>
            <person name="Symeonidi A."/>
            <person name="Balestrini R."/>
            <person name="Charron P."/>
            <person name="Duensing N."/>
            <person name="Frei Dit Frey N."/>
            <person name="Gianinazzi-Pearson V."/>
            <person name="Gilbert L.B."/>
            <person name="Handa Y."/>
            <person name="Herr J.R."/>
            <person name="Hijri M."/>
            <person name="Koul R."/>
            <person name="Kawaguchi M."/>
            <person name="Krajinski F."/>
            <person name="Lammers P.J."/>
            <person name="Masclaux F.G."/>
            <person name="Murat C."/>
            <person name="Morin E."/>
            <person name="Ndikumana S."/>
            <person name="Pagni M."/>
            <person name="Petitpierre D."/>
            <person name="Requena N."/>
            <person name="Rosikiewicz P."/>
            <person name="Riley R."/>
            <person name="Saito K."/>
            <person name="San Clemente H."/>
            <person name="Shapiro H."/>
            <person name="van Tuinen D."/>
            <person name="Becard G."/>
            <person name="Bonfante P."/>
            <person name="Paszkowski U."/>
            <person name="Shachar-Hill Y.Y."/>
            <person name="Tuskan G.A."/>
            <person name="Young P.W."/>
            <person name="Sanders I.R."/>
            <person name="Henrissat B."/>
            <person name="Rensing S.A."/>
            <person name="Grigoriev I.V."/>
            <person name="Corradi N."/>
            <person name="Roux C."/>
            <person name="Martin F."/>
        </authorList>
    </citation>
    <scope>NUCLEOTIDE SEQUENCE [LARGE SCALE GENOMIC DNA]</scope>
    <source>
        <strain evidence="2 3">DAOM 197198</strain>
    </source>
</reference>
<dbReference type="InterPro" id="IPR053215">
    <property type="entry name" value="TKL_Ser/Thr_kinase"/>
</dbReference>
<dbReference type="Gene3D" id="1.10.510.10">
    <property type="entry name" value="Transferase(Phosphotransferase) domain 1"/>
    <property type="match status" value="1"/>
</dbReference>
<evidence type="ECO:0000313" key="2">
    <source>
        <dbReference type="EMBL" id="POG81400.1"/>
    </source>
</evidence>
<dbReference type="AlphaFoldDB" id="A0A2P4QUR3"/>
<feature type="domain" description="Protein kinase" evidence="1">
    <location>
        <begin position="1"/>
        <end position="100"/>
    </location>
</feature>
<dbReference type="InterPro" id="IPR000719">
    <property type="entry name" value="Prot_kinase_dom"/>
</dbReference>
<dbReference type="InterPro" id="IPR011009">
    <property type="entry name" value="Kinase-like_dom_sf"/>
</dbReference>
<dbReference type="Pfam" id="PF00069">
    <property type="entry name" value="Pkinase"/>
    <property type="match status" value="1"/>
</dbReference>
<evidence type="ECO:0000259" key="1">
    <source>
        <dbReference type="PROSITE" id="PS50011"/>
    </source>
</evidence>
<dbReference type="SUPFAM" id="SSF56112">
    <property type="entry name" value="Protein kinase-like (PK-like)"/>
    <property type="match status" value="1"/>
</dbReference>
<sequence length="173" mass="20205">IYGVMPYVAPEVLKGKDYTEAADIYGLGMVMYFIATGKQPFFNCAHDQNLALNICNGIRPEINDLEAPKCYIDLIKRCWDSNPVNRPKATEVEELVKLFYYSYKYNKSHELDFKMIMKIEKVQEHYEIEKQFKEAEEFKKSNNLTVENNPITHSQAIYTSQLLNPFINDLLKM</sequence>
<comment type="caution">
    <text evidence="2">The sequence shown here is derived from an EMBL/GenBank/DDBJ whole genome shotgun (WGS) entry which is preliminary data.</text>
</comment>
<name>A0A2P4QUR3_RHIID</name>
<dbReference type="PANTHER" id="PTHR45756">
    <property type="entry name" value="PALMITOYLTRANSFERASE"/>
    <property type="match status" value="1"/>
</dbReference>
<reference evidence="2 3" key="2">
    <citation type="journal article" date="2018" name="New Phytol.">
        <title>High intraspecific genome diversity in the model arbuscular mycorrhizal symbiont Rhizophagus irregularis.</title>
        <authorList>
            <person name="Chen E.C.H."/>
            <person name="Morin E."/>
            <person name="Beaudet D."/>
            <person name="Noel J."/>
            <person name="Yildirir G."/>
            <person name="Ndikumana S."/>
            <person name="Charron P."/>
            <person name="St-Onge C."/>
            <person name="Giorgi J."/>
            <person name="Kruger M."/>
            <person name="Marton T."/>
            <person name="Ropars J."/>
            <person name="Grigoriev I.V."/>
            <person name="Hainaut M."/>
            <person name="Henrissat B."/>
            <person name="Roux C."/>
            <person name="Martin F."/>
            <person name="Corradi N."/>
        </authorList>
    </citation>
    <scope>NUCLEOTIDE SEQUENCE [LARGE SCALE GENOMIC DNA]</scope>
    <source>
        <strain evidence="2 3">DAOM 197198</strain>
    </source>
</reference>
<accession>A0A2P4QUR3</accession>
<dbReference type="EMBL" id="AUPC02000011">
    <property type="protein sequence ID" value="POG81400.1"/>
    <property type="molecule type" value="Genomic_DNA"/>
</dbReference>
<organism evidence="2 3">
    <name type="scientific">Rhizophagus irregularis (strain DAOM 181602 / DAOM 197198 / MUCL 43194)</name>
    <name type="common">Arbuscular mycorrhizal fungus</name>
    <name type="synonym">Glomus intraradices</name>
    <dbReference type="NCBI Taxonomy" id="747089"/>
    <lineage>
        <taxon>Eukaryota</taxon>
        <taxon>Fungi</taxon>
        <taxon>Fungi incertae sedis</taxon>
        <taxon>Mucoromycota</taxon>
        <taxon>Glomeromycotina</taxon>
        <taxon>Glomeromycetes</taxon>
        <taxon>Glomerales</taxon>
        <taxon>Glomeraceae</taxon>
        <taxon>Rhizophagus</taxon>
    </lineage>
</organism>
<evidence type="ECO:0000313" key="3">
    <source>
        <dbReference type="Proteomes" id="UP000018888"/>
    </source>
</evidence>
<dbReference type="PROSITE" id="PS50011">
    <property type="entry name" value="PROTEIN_KINASE_DOM"/>
    <property type="match status" value="1"/>
</dbReference>
<dbReference type="GO" id="GO:0005524">
    <property type="term" value="F:ATP binding"/>
    <property type="evidence" value="ECO:0007669"/>
    <property type="project" value="InterPro"/>
</dbReference>
<feature type="non-terminal residue" evidence="2">
    <location>
        <position position="1"/>
    </location>
</feature>
<protein>
    <submittedName>
        <fullName evidence="2">Kinase-like domain-containing protein</fullName>
    </submittedName>
</protein>
<dbReference type="Proteomes" id="UP000018888">
    <property type="component" value="Unassembled WGS sequence"/>
</dbReference>
<keyword evidence="3" id="KW-1185">Reference proteome</keyword>
<dbReference type="PANTHER" id="PTHR45756:SF1">
    <property type="entry name" value="PROTEIN KINASE DOMAIN CONTAINING PROTEIN"/>
    <property type="match status" value="1"/>
</dbReference>